<evidence type="ECO:0000256" key="1">
    <source>
        <dbReference type="SAM" id="MobiDB-lite"/>
    </source>
</evidence>
<sequence length="181" mass="19616">MDDNKEEPMTDLGLSTCPGNQSPHLGSNDDSSAGANAGSRADMIFVTSAPLSELVWSPQKGVSLKSADCSLPEKNFSFLYGVASNTLVLSPPQSITARDAKENTTMDEETLVSWQMEPRLRCRLSETKLVRSPRSITESSGGLEEMTSKMKLTFPNTVVEGVDSGKKEGDTFHQTERAPMP</sequence>
<dbReference type="AlphaFoldDB" id="A0AA42B0T1"/>
<feature type="compositionally biased region" description="Basic and acidic residues" evidence="1">
    <location>
        <begin position="163"/>
        <end position="181"/>
    </location>
</feature>
<keyword evidence="3" id="KW-1185">Reference proteome</keyword>
<evidence type="ECO:0000313" key="3">
    <source>
        <dbReference type="Proteomes" id="UP001177140"/>
    </source>
</evidence>
<comment type="caution">
    <text evidence="2">The sequence shown here is derived from an EMBL/GenBank/DDBJ whole genome shotgun (WGS) entry which is preliminary data.</text>
</comment>
<accession>A0AA42B0T1</accession>
<dbReference type="Proteomes" id="UP001177140">
    <property type="component" value="Unassembled WGS sequence"/>
</dbReference>
<gene>
    <name evidence="2" type="ORF">MKW94_001415</name>
</gene>
<evidence type="ECO:0000313" key="2">
    <source>
        <dbReference type="EMBL" id="MCL7047115.1"/>
    </source>
</evidence>
<feature type="non-terminal residue" evidence="2">
    <location>
        <position position="1"/>
    </location>
</feature>
<feature type="region of interest" description="Disordered" evidence="1">
    <location>
        <begin position="1"/>
        <end position="37"/>
    </location>
</feature>
<proteinExistence type="predicted"/>
<reference evidence="2" key="1">
    <citation type="submission" date="2022-03" db="EMBL/GenBank/DDBJ databases">
        <title>A functionally conserved STORR gene fusion in Papaver species that diverged 16.8 million years ago.</title>
        <authorList>
            <person name="Catania T."/>
        </authorList>
    </citation>
    <scope>NUCLEOTIDE SEQUENCE</scope>
    <source>
        <strain evidence="2">S-191538</strain>
    </source>
</reference>
<feature type="region of interest" description="Disordered" evidence="1">
    <location>
        <begin position="160"/>
        <end position="181"/>
    </location>
</feature>
<feature type="compositionally biased region" description="Polar residues" evidence="1">
    <location>
        <begin position="17"/>
        <end position="34"/>
    </location>
</feature>
<dbReference type="EMBL" id="JAJJMA010289568">
    <property type="protein sequence ID" value="MCL7047115.1"/>
    <property type="molecule type" value="Genomic_DNA"/>
</dbReference>
<dbReference type="PANTHER" id="PTHR38940:SF4">
    <property type="entry name" value="OS01G0775100 PROTEIN"/>
    <property type="match status" value="1"/>
</dbReference>
<name>A0AA42B0T1_PAPNU</name>
<dbReference type="PANTHER" id="PTHR38940">
    <property type="entry name" value="PLUS3 DOMAIN-CONTAINING PROTEIN"/>
    <property type="match status" value="1"/>
</dbReference>
<protein>
    <submittedName>
        <fullName evidence="2">Uncharacterized protein</fullName>
    </submittedName>
</protein>
<organism evidence="2 3">
    <name type="scientific">Papaver nudicaule</name>
    <name type="common">Iceland poppy</name>
    <dbReference type="NCBI Taxonomy" id="74823"/>
    <lineage>
        <taxon>Eukaryota</taxon>
        <taxon>Viridiplantae</taxon>
        <taxon>Streptophyta</taxon>
        <taxon>Embryophyta</taxon>
        <taxon>Tracheophyta</taxon>
        <taxon>Spermatophyta</taxon>
        <taxon>Magnoliopsida</taxon>
        <taxon>Ranunculales</taxon>
        <taxon>Papaveraceae</taxon>
        <taxon>Papaveroideae</taxon>
        <taxon>Papaver</taxon>
    </lineage>
</organism>